<keyword evidence="1" id="KW-0732">Signal</keyword>
<accession>A0A3A3GI59</accession>
<protein>
    <submittedName>
        <fullName evidence="2">Uncharacterized protein</fullName>
    </submittedName>
</protein>
<evidence type="ECO:0000313" key="3">
    <source>
        <dbReference type="Proteomes" id="UP000266177"/>
    </source>
</evidence>
<feature type="chain" id="PRO_5017355097" evidence="1">
    <location>
        <begin position="27"/>
        <end position="175"/>
    </location>
</feature>
<feature type="signal peptide" evidence="1">
    <location>
        <begin position="1"/>
        <end position="26"/>
    </location>
</feature>
<dbReference type="AlphaFoldDB" id="A0A3A3GI59"/>
<evidence type="ECO:0000256" key="1">
    <source>
        <dbReference type="SAM" id="SignalP"/>
    </source>
</evidence>
<reference evidence="2 3" key="1">
    <citation type="submission" date="2018-09" db="EMBL/GenBank/DDBJ databases">
        <title>Paenibacillus SK2017-BO5.</title>
        <authorList>
            <person name="Piskunova J.V."/>
            <person name="Dubiley S.A."/>
            <person name="Severinov K.V."/>
        </authorList>
    </citation>
    <scope>NUCLEOTIDE SEQUENCE [LARGE SCALE GENOMIC DNA]</scope>
    <source>
        <strain evidence="2 3">BO5</strain>
    </source>
</reference>
<dbReference type="OrthoDB" id="9831146at2"/>
<gene>
    <name evidence="2" type="ORF">DQX05_12455</name>
</gene>
<sequence length="175" mass="19337">MKKVNVLKTGIMVAAMVAALPLSAFAATGGNTGVDIKVYPAGTMPTEYNGKSIDSYPQFERKELSVQESLAFVIQTLELDSRTEKKINDMIANLKPEQITSEKLREIVKSLKLNPKTDKVLNETIANIIDSQTIKADKTENVKVDILTLEAGMLQNMQREGQDGRVMLKKHSSNK</sequence>
<dbReference type="Proteomes" id="UP000266177">
    <property type="component" value="Unassembled WGS sequence"/>
</dbReference>
<name>A0A3A3GI59_PANTH</name>
<evidence type="ECO:0000313" key="2">
    <source>
        <dbReference type="EMBL" id="RJG23822.1"/>
    </source>
</evidence>
<proteinExistence type="predicted"/>
<organism evidence="2 3">
    <name type="scientific">Paenibacillus thiaminolyticus</name>
    <name type="common">Bacillus thiaminolyticus</name>
    <dbReference type="NCBI Taxonomy" id="49283"/>
    <lineage>
        <taxon>Bacteria</taxon>
        <taxon>Bacillati</taxon>
        <taxon>Bacillota</taxon>
        <taxon>Bacilli</taxon>
        <taxon>Bacillales</taxon>
        <taxon>Paenibacillaceae</taxon>
        <taxon>Paenibacillus</taxon>
    </lineage>
</organism>
<comment type="caution">
    <text evidence="2">The sequence shown here is derived from an EMBL/GenBank/DDBJ whole genome shotgun (WGS) entry which is preliminary data.</text>
</comment>
<dbReference type="RefSeq" id="WP_119793962.1">
    <property type="nucleotide sequence ID" value="NZ_QYZD01000009.1"/>
</dbReference>
<dbReference type="EMBL" id="QYZD01000009">
    <property type="protein sequence ID" value="RJG23822.1"/>
    <property type="molecule type" value="Genomic_DNA"/>
</dbReference>